<evidence type="ECO:0000313" key="1">
    <source>
        <dbReference type="EMBL" id="RCH84082.1"/>
    </source>
</evidence>
<protein>
    <submittedName>
        <fullName evidence="1">Uncharacterized protein</fullName>
    </submittedName>
</protein>
<dbReference type="OrthoDB" id="2280880at2759"/>
<accession>A0A367J2C3</accession>
<dbReference type="Proteomes" id="UP000252139">
    <property type="component" value="Unassembled WGS sequence"/>
</dbReference>
<comment type="caution">
    <text evidence="1">The sequence shown here is derived from an EMBL/GenBank/DDBJ whole genome shotgun (WGS) entry which is preliminary data.</text>
</comment>
<proteinExistence type="predicted"/>
<sequence length="191" mass="21710">MTSANHDLKVQLGNLRSSYTKKEMKDIITANQNKKDENLPAIINVVILFTNGRPMSLLRMAMDLTKGMYVYHEQALFILSTTHEIHAHMDTSMELMHSIKQSIMDSLVKPEDVENDTIWNIDSEFLTFETDLLSTVQAAQESADYPNGRKSAYTVQPYQQQQLDRNISSVVDLWRECSEGLHPDSPSVMGT</sequence>
<dbReference type="AlphaFoldDB" id="A0A367J2C3"/>
<evidence type="ECO:0000313" key="2">
    <source>
        <dbReference type="Proteomes" id="UP000252139"/>
    </source>
</evidence>
<dbReference type="EMBL" id="PJQL01002468">
    <property type="protein sequence ID" value="RCH84082.1"/>
    <property type="molecule type" value="Genomic_DNA"/>
</dbReference>
<organism evidence="1 2">
    <name type="scientific">Rhizopus azygosporus</name>
    <name type="common">Rhizopus microsporus var. azygosporus</name>
    <dbReference type="NCBI Taxonomy" id="86630"/>
    <lineage>
        <taxon>Eukaryota</taxon>
        <taxon>Fungi</taxon>
        <taxon>Fungi incertae sedis</taxon>
        <taxon>Mucoromycota</taxon>
        <taxon>Mucoromycotina</taxon>
        <taxon>Mucoromycetes</taxon>
        <taxon>Mucorales</taxon>
        <taxon>Mucorineae</taxon>
        <taxon>Rhizopodaceae</taxon>
        <taxon>Rhizopus</taxon>
    </lineage>
</organism>
<name>A0A367J2C3_RHIAZ</name>
<gene>
    <name evidence="1" type="ORF">CU097_007546</name>
</gene>
<keyword evidence="2" id="KW-1185">Reference proteome</keyword>
<reference evidence="1 2" key="1">
    <citation type="journal article" date="2018" name="G3 (Bethesda)">
        <title>Phylogenetic and Phylogenomic Definition of Rhizopus Species.</title>
        <authorList>
            <person name="Gryganskyi A.P."/>
            <person name="Golan J."/>
            <person name="Dolatabadi S."/>
            <person name="Mondo S."/>
            <person name="Robb S."/>
            <person name="Idnurm A."/>
            <person name="Muszewska A."/>
            <person name="Steczkiewicz K."/>
            <person name="Masonjones S."/>
            <person name="Liao H.L."/>
            <person name="Gajdeczka M.T."/>
            <person name="Anike F."/>
            <person name="Vuek A."/>
            <person name="Anishchenko I.M."/>
            <person name="Voigt K."/>
            <person name="de Hoog G.S."/>
            <person name="Smith M.E."/>
            <person name="Heitman J."/>
            <person name="Vilgalys R."/>
            <person name="Stajich J.E."/>
        </authorList>
    </citation>
    <scope>NUCLEOTIDE SEQUENCE [LARGE SCALE GENOMIC DNA]</scope>
    <source>
        <strain evidence="1 2">CBS 357.93</strain>
    </source>
</reference>